<gene>
    <name evidence="1" type="ORF">GGI18_003120</name>
</gene>
<reference evidence="1" key="1">
    <citation type="submission" date="2022-07" db="EMBL/GenBank/DDBJ databases">
        <title>Phylogenomic reconstructions and comparative analyses of Kickxellomycotina fungi.</title>
        <authorList>
            <person name="Reynolds N.K."/>
            <person name="Stajich J.E."/>
            <person name="Barry K."/>
            <person name="Grigoriev I.V."/>
            <person name="Crous P."/>
            <person name="Smith M.E."/>
        </authorList>
    </citation>
    <scope>NUCLEOTIDE SEQUENCE</scope>
    <source>
        <strain evidence="1">BCRC 34191</strain>
    </source>
</reference>
<evidence type="ECO:0000313" key="1">
    <source>
        <dbReference type="EMBL" id="KAJ2787561.1"/>
    </source>
</evidence>
<comment type="caution">
    <text evidence="1">The sequence shown here is derived from an EMBL/GenBank/DDBJ whole genome shotgun (WGS) entry which is preliminary data.</text>
</comment>
<name>A0ACC1KDB9_9FUNG</name>
<keyword evidence="2" id="KW-1185">Reference proteome</keyword>
<accession>A0ACC1KDB9</accession>
<dbReference type="Proteomes" id="UP001140066">
    <property type="component" value="Unassembled WGS sequence"/>
</dbReference>
<protein>
    <submittedName>
        <fullName evidence="1">Uncharacterized protein</fullName>
    </submittedName>
</protein>
<sequence length="142" mass="15710">MPGAPDTLEAAEDQGSRVLLMKSKAALYSTQGLLNGMLSLYRDRLVWNEVSSRSSNMLTISMDVMFGATLSPPGKFKFKSFEAASAANLNIESSTHFTVYTIMSREGGKRPLCDTWSFKVDDEDECAMWLSLLRCAIRPNLA</sequence>
<proteinExistence type="predicted"/>
<evidence type="ECO:0000313" key="2">
    <source>
        <dbReference type="Proteomes" id="UP001140066"/>
    </source>
</evidence>
<organism evidence="1 2">
    <name type="scientific">Coemansia linderi</name>
    <dbReference type="NCBI Taxonomy" id="2663919"/>
    <lineage>
        <taxon>Eukaryota</taxon>
        <taxon>Fungi</taxon>
        <taxon>Fungi incertae sedis</taxon>
        <taxon>Zoopagomycota</taxon>
        <taxon>Kickxellomycotina</taxon>
        <taxon>Kickxellomycetes</taxon>
        <taxon>Kickxellales</taxon>
        <taxon>Kickxellaceae</taxon>
        <taxon>Coemansia</taxon>
    </lineage>
</organism>
<feature type="non-terminal residue" evidence="1">
    <location>
        <position position="142"/>
    </location>
</feature>
<dbReference type="EMBL" id="JANBUK010000962">
    <property type="protein sequence ID" value="KAJ2787561.1"/>
    <property type="molecule type" value="Genomic_DNA"/>
</dbReference>